<dbReference type="PANTHER" id="PTHR12526">
    <property type="entry name" value="GLYCOSYLTRANSFERASE"/>
    <property type="match status" value="1"/>
</dbReference>
<accession>A0A316DLK8</accession>
<organism evidence="3 4">
    <name type="scientific">Xanthomarina spongicola</name>
    <dbReference type="NCBI Taxonomy" id="570520"/>
    <lineage>
        <taxon>Bacteria</taxon>
        <taxon>Pseudomonadati</taxon>
        <taxon>Bacteroidota</taxon>
        <taxon>Flavobacteriia</taxon>
        <taxon>Flavobacteriales</taxon>
        <taxon>Flavobacteriaceae</taxon>
        <taxon>Xanthomarina</taxon>
    </lineage>
</organism>
<feature type="domain" description="Glycosyl transferase family 1" evidence="2">
    <location>
        <begin position="162"/>
        <end position="317"/>
    </location>
</feature>
<dbReference type="EMBL" id="QGGP01000004">
    <property type="protein sequence ID" value="PWK18606.1"/>
    <property type="molecule type" value="Genomic_DNA"/>
</dbReference>
<keyword evidence="1" id="KW-1133">Transmembrane helix</keyword>
<dbReference type="CDD" id="cd03801">
    <property type="entry name" value="GT4_PimA-like"/>
    <property type="match status" value="1"/>
</dbReference>
<dbReference type="Gene3D" id="3.40.50.2000">
    <property type="entry name" value="Glycogen Phosphorylase B"/>
    <property type="match status" value="2"/>
</dbReference>
<comment type="caution">
    <text evidence="3">The sequence shown here is derived from an EMBL/GenBank/DDBJ whole genome shotgun (WGS) entry which is preliminary data.</text>
</comment>
<name>A0A316DLK8_9FLAO</name>
<reference evidence="3 4" key="1">
    <citation type="submission" date="2018-05" db="EMBL/GenBank/DDBJ databases">
        <title>Genomic Encyclopedia of Archaeal and Bacterial Type Strains, Phase II (KMG-II): from individual species to whole genera.</title>
        <authorList>
            <person name="Goeker M."/>
        </authorList>
    </citation>
    <scope>NUCLEOTIDE SEQUENCE [LARGE SCALE GENOMIC DNA]</scope>
    <source>
        <strain evidence="3 4">DSM 22637</strain>
    </source>
</reference>
<dbReference type="Pfam" id="PF00534">
    <property type="entry name" value="Glycos_transf_1"/>
    <property type="match status" value="1"/>
</dbReference>
<proteinExistence type="predicted"/>
<dbReference type="SUPFAM" id="SSF53756">
    <property type="entry name" value="UDP-Glycosyltransferase/glycogen phosphorylase"/>
    <property type="match status" value="1"/>
</dbReference>
<dbReference type="Proteomes" id="UP000245430">
    <property type="component" value="Unassembled WGS sequence"/>
</dbReference>
<dbReference type="AlphaFoldDB" id="A0A316DLK8"/>
<evidence type="ECO:0000259" key="2">
    <source>
        <dbReference type="Pfam" id="PF00534"/>
    </source>
</evidence>
<feature type="transmembrane region" description="Helical" evidence="1">
    <location>
        <begin position="75"/>
        <end position="96"/>
    </location>
</feature>
<evidence type="ECO:0000313" key="4">
    <source>
        <dbReference type="Proteomes" id="UP000245430"/>
    </source>
</evidence>
<dbReference type="InterPro" id="IPR001296">
    <property type="entry name" value="Glyco_trans_1"/>
</dbReference>
<gene>
    <name evidence="3" type="ORF">LX78_01913</name>
</gene>
<evidence type="ECO:0000313" key="3">
    <source>
        <dbReference type="EMBL" id="PWK18606.1"/>
    </source>
</evidence>
<dbReference type="PANTHER" id="PTHR12526:SF630">
    <property type="entry name" value="GLYCOSYLTRANSFERASE"/>
    <property type="match status" value="1"/>
</dbReference>
<keyword evidence="1" id="KW-0812">Transmembrane</keyword>
<sequence length="336" mass="38041">MKNVLYIGNNLKQRTANISAIRTLGAKLEKEGFNLVYASSKANKVYRLFDMLSSCFRHRKTTDVVLIDTYSTQNFYYAFCVSLVCSFLGLKYIPILHGGNLPMRLKMNPKLCQVIFKPAYKLVSPSIYLKEAFEASGYQNVDYIPNSLEMDQYVFHIKELQKVDLLWVRSFSTIYNPLLAVKILKELQDDNIQASLCMVGPDADGSMETVKQLANELNVSIKITGKLPKKEWLALAKDYNIFINTTNFDNMPVSVIEAMALGLPVISTNVGGLPYLITHEKDGLLVPPNNVDTFVVAIKQLLNNPVATNTLAFNARQKVEQFDWNVIKYKWVELLS</sequence>
<protein>
    <submittedName>
        <fullName evidence="3">Glycosyltransferase involved in cell wall biosynthesis</fullName>
    </submittedName>
</protein>
<keyword evidence="3" id="KW-0808">Transferase</keyword>
<keyword evidence="1" id="KW-0472">Membrane</keyword>
<keyword evidence="4" id="KW-1185">Reference proteome</keyword>
<evidence type="ECO:0000256" key="1">
    <source>
        <dbReference type="SAM" id="Phobius"/>
    </source>
</evidence>
<dbReference type="RefSeq" id="WP_170109833.1">
    <property type="nucleotide sequence ID" value="NZ_QGGP01000004.1"/>
</dbReference>
<dbReference type="GO" id="GO:0016757">
    <property type="term" value="F:glycosyltransferase activity"/>
    <property type="evidence" value="ECO:0007669"/>
    <property type="project" value="InterPro"/>
</dbReference>